<protein>
    <recommendedName>
        <fullName evidence="2">glucuronosyltransferase</fullName>
        <ecNumber evidence="2">2.4.1.17</ecNumber>
    </recommendedName>
</protein>
<keyword evidence="7" id="KW-1185">Reference proteome</keyword>
<dbReference type="Proteomes" id="UP000036681">
    <property type="component" value="Unplaced"/>
</dbReference>
<evidence type="ECO:0000256" key="2">
    <source>
        <dbReference type="ARBA" id="ARBA00012544"/>
    </source>
</evidence>
<keyword evidence="4" id="KW-0808">Transferase</keyword>
<dbReference type="GO" id="GO:0015020">
    <property type="term" value="F:glucuronosyltransferase activity"/>
    <property type="evidence" value="ECO:0007669"/>
    <property type="project" value="UniProtKB-EC"/>
</dbReference>
<evidence type="ECO:0000256" key="1">
    <source>
        <dbReference type="ARBA" id="ARBA00009995"/>
    </source>
</evidence>
<feature type="signal peptide" evidence="6">
    <location>
        <begin position="1"/>
        <end position="21"/>
    </location>
</feature>
<dbReference type="PANTHER" id="PTHR48043:SF145">
    <property type="entry name" value="FI06409P-RELATED"/>
    <property type="match status" value="1"/>
</dbReference>
<evidence type="ECO:0000256" key="4">
    <source>
        <dbReference type="ARBA" id="ARBA00022679"/>
    </source>
</evidence>
<evidence type="ECO:0000313" key="7">
    <source>
        <dbReference type="Proteomes" id="UP000036681"/>
    </source>
</evidence>
<evidence type="ECO:0000256" key="3">
    <source>
        <dbReference type="ARBA" id="ARBA00022676"/>
    </source>
</evidence>
<keyword evidence="3" id="KW-0328">Glycosyltransferase</keyword>
<dbReference type="InterPro" id="IPR050271">
    <property type="entry name" value="UDP-glycosyltransferase"/>
</dbReference>
<keyword evidence="6" id="KW-0732">Signal</keyword>
<dbReference type="WBParaSite" id="ALUE_0000038501-mRNA-1">
    <property type="protein sequence ID" value="ALUE_0000038501-mRNA-1"/>
    <property type="gene ID" value="ALUE_0000038501"/>
</dbReference>
<feature type="chain" id="PRO_5005656152" description="glucuronosyltransferase" evidence="6">
    <location>
        <begin position="22"/>
        <end position="196"/>
    </location>
</feature>
<dbReference type="SUPFAM" id="SSF53756">
    <property type="entry name" value="UDP-Glycosyltransferase/glycogen phosphorylase"/>
    <property type="match status" value="1"/>
</dbReference>
<name>A0A0M3HFU0_ASCLU</name>
<accession>A0A0M3HFU0</accession>
<proteinExistence type="inferred from homology"/>
<dbReference type="InterPro" id="IPR002213">
    <property type="entry name" value="UDP_glucos_trans"/>
</dbReference>
<dbReference type="Pfam" id="PF00201">
    <property type="entry name" value="UDPGT"/>
    <property type="match status" value="1"/>
</dbReference>
<evidence type="ECO:0000256" key="5">
    <source>
        <dbReference type="ARBA" id="ARBA00047475"/>
    </source>
</evidence>
<comment type="catalytic activity">
    <reaction evidence="5">
        <text>glucuronate acceptor + UDP-alpha-D-glucuronate = acceptor beta-D-glucuronoside + UDP + H(+)</text>
        <dbReference type="Rhea" id="RHEA:21032"/>
        <dbReference type="ChEBI" id="CHEBI:15378"/>
        <dbReference type="ChEBI" id="CHEBI:58052"/>
        <dbReference type="ChEBI" id="CHEBI:58223"/>
        <dbReference type="ChEBI" id="CHEBI:132367"/>
        <dbReference type="ChEBI" id="CHEBI:132368"/>
        <dbReference type="EC" id="2.4.1.17"/>
    </reaction>
</comment>
<organism evidence="7 8">
    <name type="scientific">Ascaris lumbricoides</name>
    <name type="common">Giant roundworm</name>
    <dbReference type="NCBI Taxonomy" id="6252"/>
    <lineage>
        <taxon>Eukaryota</taxon>
        <taxon>Metazoa</taxon>
        <taxon>Ecdysozoa</taxon>
        <taxon>Nematoda</taxon>
        <taxon>Chromadorea</taxon>
        <taxon>Rhabditida</taxon>
        <taxon>Spirurina</taxon>
        <taxon>Ascaridomorpha</taxon>
        <taxon>Ascaridoidea</taxon>
        <taxon>Ascarididae</taxon>
        <taxon>Ascaris</taxon>
    </lineage>
</organism>
<evidence type="ECO:0000256" key="6">
    <source>
        <dbReference type="SAM" id="SignalP"/>
    </source>
</evidence>
<dbReference type="EC" id="2.4.1.17" evidence="2"/>
<reference evidence="8" key="1">
    <citation type="submission" date="2017-02" db="UniProtKB">
        <authorList>
            <consortium name="WormBaseParasite"/>
        </authorList>
    </citation>
    <scope>IDENTIFICATION</scope>
</reference>
<dbReference type="AlphaFoldDB" id="A0A0M3HFU0"/>
<sequence length="196" mass="21664">MQSIFLLISLILCFQGIYVNGLNILVHSPAGGRSHMNFMGSLADLLVDAGHTVHIFMPEMIPGMQANGTNKAQKIIRQPPTFFESPLTKLGLFTDPFSDEDTSIFAPGQFSIILNGSLLFCQDFITNERLLSELRSVSYDVAITEAYDYCPVGLFHMLDIRTTVLVSAVPMTDFLADVFGLPTPLAYTSSKLFHHI</sequence>
<evidence type="ECO:0000313" key="8">
    <source>
        <dbReference type="WBParaSite" id="ALUE_0000038501-mRNA-1"/>
    </source>
</evidence>
<dbReference type="PANTHER" id="PTHR48043">
    <property type="entry name" value="EG:EG0003.4 PROTEIN-RELATED"/>
    <property type="match status" value="1"/>
</dbReference>
<comment type="similarity">
    <text evidence="1">Belongs to the UDP-glycosyltransferase family.</text>
</comment>